<sequence length="43" mass="4422">MEPAEARCARVEASPQLSDGRFRNDAPTSPSLSLAALPPVAAA</sequence>
<evidence type="ECO:0000313" key="2">
    <source>
        <dbReference type="EMBL" id="GIF09531.1"/>
    </source>
</evidence>
<dbReference type="AlphaFoldDB" id="A0A919TNI3"/>
<feature type="region of interest" description="Disordered" evidence="1">
    <location>
        <begin position="1"/>
        <end position="43"/>
    </location>
</feature>
<dbReference type="RefSeq" id="WP_275409524.1">
    <property type="nucleotide sequence ID" value="NZ_BOMW01000090.1"/>
</dbReference>
<organism evidence="2 3">
    <name type="scientific">Actinoplanes siamensis</name>
    <dbReference type="NCBI Taxonomy" id="1223317"/>
    <lineage>
        <taxon>Bacteria</taxon>
        <taxon>Bacillati</taxon>
        <taxon>Actinomycetota</taxon>
        <taxon>Actinomycetes</taxon>
        <taxon>Micromonosporales</taxon>
        <taxon>Micromonosporaceae</taxon>
        <taxon>Actinoplanes</taxon>
    </lineage>
</organism>
<protein>
    <submittedName>
        <fullName evidence="2">Uncharacterized protein</fullName>
    </submittedName>
</protein>
<reference evidence="2" key="1">
    <citation type="submission" date="2021-01" db="EMBL/GenBank/DDBJ databases">
        <title>Whole genome shotgun sequence of Actinoplanes siamensis NBRC 109076.</title>
        <authorList>
            <person name="Komaki H."/>
            <person name="Tamura T."/>
        </authorList>
    </citation>
    <scope>NUCLEOTIDE SEQUENCE</scope>
    <source>
        <strain evidence="2">NBRC 109076</strain>
    </source>
</reference>
<comment type="caution">
    <text evidence="2">The sequence shown here is derived from an EMBL/GenBank/DDBJ whole genome shotgun (WGS) entry which is preliminary data.</text>
</comment>
<accession>A0A919TNI3</accession>
<feature type="compositionally biased region" description="Basic and acidic residues" evidence="1">
    <location>
        <begin position="1"/>
        <end position="10"/>
    </location>
</feature>
<gene>
    <name evidence="2" type="ORF">Asi03nite_70690</name>
</gene>
<evidence type="ECO:0000256" key="1">
    <source>
        <dbReference type="SAM" id="MobiDB-lite"/>
    </source>
</evidence>
<evidence type="ECO:0000313" key="3">
    <source>
        <dbReference type="Proteomes" id="UP000629619"/>
    </source>
</evidence>
<feature type="compositionally biased region" description="Low complexity" evidence="1">
    <location>
        <begin position="26"/>
        <end position="43"/>
    </location>
</feature>
<dbReference type="EMBL" id="BOMW01000090">
    <property type="protein sequence ID" value="GIF09531.1"/>
    <property type="molecule type" value="Genomic_DNA"/>
</dbReference>
<keyword evidence="3" id="KW-1185">Reference proteome</keyword>
<proteinExistence type="predicted"/>
<dbReference type="Proteomes" id="UP000629619">
    <property type="component" value="Unassembled WGS sequence"/>
</dbReference>
<name>A0A919TNI3_9ACTN</name>